<keyword evidence="2" id="KW-0472">Membrane</keyword>
<feature type="compositionally biased region" description="Acidic residues" evidence="1">
    <location>
        <begin position="7"/>
        <end position="16"/>
    </location>
</feature>
<name>A0A2X2W545_CITKO</name>
<sequence>MAKDRDDLDTEIEQEDADRGMPSISKNRKTGKASGIGQKIVAVIIGIIVILALIAVNGGFKGSEEDKPPKLTGNTSVANRLGPPPSFTAAASSTKG</sequence>
<feature type="region of interest" description="Disordered" evidence="1">
    <location>
        <begin position="60"/>
        <end position="96"/>
    </location>
</feature>
<feature type="transmembrane region" description="Helical" evidence="2">
    <location>
        <begin position="40"/>
        <end position="60"/>
    </location>
</feature>
<evidence type="ECO:0000256" key="1">
    <source>
        <dbReference type="SAM" id="MobiDB-lite"/>
    </source>
</evidence>
<accession>A0A2X2W545</accession>
<feature type="region of interest" description="Disordered" evidence="1">
    <location>
        <begin position="1"/>
        <end position="34"/>
    </location>
</feature>
<evidence type="ECO:0000313" key="4">
    <source>
        <dbReference type="Proteomes" id="UP000251584"/>
    </source>
</evidence>
<proteinExistence type="predicted"/>
<keyword evidence="2" id="KW-1133">Transmembrane helix</keyword>
<keyword evidence="2" id="KW-0812">Transmembrane</keyword>
<evidence type="ECO:0000256" key="2">
    <source>
        <dbReference type="SAM" id="Phobius"/>
    </source>
</evidence>
<reference evidence="3 4" key="1">
    <citation type="submission" date="2018-06" db="EMBL/GenBank/DDBJ databases">
        <authorList>
            <consortium name="Pathogen Informatics"/>
            <person name="Doyle S."/>
        </authorList>
    </citation>
    <scope>NUCLEOTIDE SEQUENCE [LARGE SCALE GENOMIC DNA]</scope>
    <source>
        <strain evidence="3 4">NCTC10786</strain>
    </source>
</reference>
<evidence type="ECO:0000313" key="3">
    <source>
        <dbReference type="EMBL" id="SQB36426.1"/>
    </source>
</evidence>
<organism evidence="3 4">
    <name type="scientific">Citrobacter koseri</name>
    <name type="common">Citrobacter diversus</name>
    <dbReference type="NCBI Taxonomy" id="545"/>
    <lineage>
        <taxon>Bacteria</taxon>
        <taxon>Pseudomonadati</taxon>
        <taxon>Pseudomonadota</taxon>
        <taxon>Gammaproteobacteria</taxon>
        <taxon>Enterobacterales</taxon>
        <taxon>Enterobacteriaceae</taxon>
        <taxon>Citrobacter</taxon>
    </lineage>
</organism>
<dbReference type="Proteomes" id="UP000251584">
    <property type="component" value="Unassembled WGS sequence"/>
</dbReference>
<dbReference type="AlphaFoldDB" id="A0A2X2W545"/>
<dbReference type="EMBL" id="UAVY01000005">
    <property type="protein sequence ID" value="SQB36426.1"/>
    <property type="molecule type" value="Genomic_DNA"/>
</dbReference>
<gene>
    <name evidence="3" type="ORF">NCTC10786_03538</name>
</gene>
<protein>
    <submittedName>
        <fullName evidence="3">Uncharacterized protein</fullName>
    </submittedName>
</protein>